<dbReference type="AlphaFoldDB" id="A0A6L3ASZ5"/>
<proteinExistence type="predicted"/>
<dbReference type="EMBL" id="QOKV01000025">
    <property type="protein sequence ID" value="KAA0678921.1"/>
    <property type="molecule type" value="Genomic_DNA"/>
</dbReference>
<accession>A0A6L3ASZ5</accession>
<name>A0A6L3ASZ5_AZOBR</name>
<evidence type="ECO:0000313" key="2">
    <source>
        <dbReference type="Proteomes" id="UP000476837"/>
    </source>
</evidence>
<organism evidence="1 2">
    <name type="scientific">Azospirillum brasilense</name>
    <dbReference type="NCBI Taxonomy" id="192"/>
    <lineage>
        <taxon>Bacteria</taxon>
        <taxon>Pseudomonadati</taxon>
        <taxon>Pseudomonadota</taxon>
        <taxon>Alphaproteobacteria</taxon>
        <taxon>Rhodospirillales</taxon>
        <taxon>Azospirillaceae</taxon>
        <taxon>Azospirillum</taxon>
    </lineage>
</organism>
<protein>
    <submittedName>
        <fullName evidence="1">Uncharacterized protein</fullName>
    </submittedName>
</protein>
<gene>
    <name evidence="1" type="ORF">DS837_27105</name>
</gene>
<sequence length="162" mass="17197">MSVLNIQIFVDVIALLVDSPVEAAVFLYDDSPVTSAGRGTPQLRSPAYPGQLVRWSLAPIDVQTPVWLDSLTFGPHPAGLPDGAQFPTPPRPDPIWARRWEGYVPWGLLPGVDYPYRLTLAFGGAITRRLIIDGPSLVYAPPLAAQVSAQAASAAQGAGAAL</sequence>
<reference evidence="1 2" key="1">
    <citation type="submission" date="2018-07" db="EMBL/GenBank/DDBJ databases">
        <title>Genome sequence of Roseomonas fauriae ATCC 49958.</title>
        <authorList>
            <person name="Sant'Anna F.H."/>
            <person name="Baldani J.I."/>
            <person name="Zilli J.E."/>
            <person name="Reis V.M."/>
            <person name="Hartmann A."/>
            <person name="Cruz L."/>
            <person name="de Souza E.M."/>
            <person name="de Oliveira Pedrosa F."/>
            <person name="Passaglia L.M.P."/>
        </authorList>
    </citation>
    <scope>NUCLEOTIDE SEQUENCE [LARGE SCALE GENOMIC DNA]</scope>
    <source>
        <strain evidence="1 2">ATCC 49958</strain>
    </source>
</reference>
<dbReference type="RefSeq" id="WP_149167588.1">
    <property type="nucleotide sequence ID" value="NZ_QOKV01000025.1"/>
</dbReference>
<evidence type="ECO:0000313" key="1">
    <source>
        <dbReference type="EMBL" id="KAA0678921.1"/>
    </source>
</evidence>
<dbReference type="Proteomes" id="UP000476837">
    <property type="component" value="Unassembled WGS sequence"/>
</dbReference>
<comment type="caution">
    <text evidence="1">The sequence shown here is derived from an EMBL/GenBank/DDBJ whole genome shotgun (WGS) entry which is preliminary data.</text>
</comment>